<dbReference type="GO" id="GO:0016779">
    <property type="term" value="F:nucleotidyltransferase activity"/>
    <property type="evidence" value="ECO:0007669"/>
    <property type="project" value="UniProtKB-KW"/>
</dbReference>
<keyword evidence="9" id="KW-0190">Covalent protein-DNA linkage</keyword>
<dbReference type="InParanoid" id="A0A7M7K1D8"/>
<dbReference type="Gene3D" id="3.40.1310.20">
    <property type="match status" value="1"/>
</dbReference>
<feature type="compositionally biased region" description="Basic and acidic residues" evidence="11">
    <location>
        <begin position="441"/>
        <end position="459"/>
    </location>
</feature>
<evidence type="ECO:0000256" key="6">
    <source>
        <dbReference type="ARBA" id="ARBA00022741"/>
    </source>
</evidence>
<evidence type="ECO:0000256" key="8">
    <source>
        <dbReference type="ARBA" id="ARBA00022801"/>
    </source>
</evidence>
<sequence>MAARQLRFRRAAWTLNNYTEEELKNIKENVTQFRYIIWGYEIAPNTGTKHLQGYAATEKPSTLDRFKTLLSDRAHIEIAKASEEKNREYCIKSGHFEEFGRINSQGQRNDLYNVVDTLLDNKDDPIGAVAESHPVAFIKFHRGIKDLATTLKLGAKRNHRTKLCIVYGYPGTGKSFGVRQKITNLAKITNPVTVNRKLHITKIKLQGAPGDKGEGGLAGPRGCTGSGCTMSAGSRRTSAPGLWLEAARLSTGNTNDKQPDGSNQQRGTILTGNDQLGSPLANGPLISKTRYEAARDSLSTLQIGDRRSDFRRGQYHRETSKTRNKATIREKHKTKKNENNNQGKQDTRKKGLQQSYGPSSSSSNSIDGIEPPTRIPQILPTYTPSDQWHFSGQQFYFEHKGEQKQPFILTEQYSGSNDGDDDDSSFRPTIILSSLGEHLGSIDHIDGQSHSHPSEEHLEQQPTFRLHRHNARENNEFSHHQSDDK</sequence>
<dbReference type="GO" id="GO:0046872">
    <property type="term" value="F:metal ion binding"/>
    <property type="evidence" value="ECO:0007669"/>
    <property type="project" value="UniProtKB-KW"/>
</dbReference>
<dbReference type="GO" id="GO:0003677">
    <property type="term" value="F:DNA binding"/>
    <property type="evidence" value="ECO:0007669"/>
    <property type="project" value="UniProtKB-KW"/>
</dbReference>
<keyword evidence="1" id="KW-0808">Transferase</keyword>
<organism evidence="13 14">
    <name type="scientific">Varroa destructor</name>
    <name type="common">Honeybee mite</name>
    <dbReference type="NCBI Taxonomy" id="109461"/>
    <lineage>
        <taxon>Eukaryota</taxon>
        <taxon>Metazoa</taxon>
        <taxon>Ecdysozoa</taxon>
        <taxon>Arthropoda</taxon>
        <taxon>Chelicerata</taxon>
        <taxon>Arachnida</taxon>
        <taxon>Acari</taxon>
        <taxon>Parasitiformes</taxon>
        <taxon>Mesostigmata</taxon>
        <taxon>Gamasina</taxon>
        <taxon>Dermanyssoidea</taxon>
        <taxon>Varroidae</taxon>
        <taxon>Varroa</taxon>
    </lineage>
</organism>
<dbReference type="GO" id="GO:0006260">
    <property type="term" value="P:DNA replication"/>
    <property type="evidence" value="ECO:0007669"/>
    <property type="project" value="UniProtKB-KW"/>
</dbReference>
<name>A0A7M7K1D8_VARDE</name>
<evidence type="ECO:0000256" key="5">
    <source>
        <dbReference type="ARBA" id="ARBA00022723"/>
    </source>
</evidence>
<evidence type="ECO:0000256" key="7">
    <source>
        <dbReference type="ARBA" id="ARBA00022759"/>
    </source>
</evidence>
<feature type="region of interest" description="Disordered" evidence="11">
    <location>
        <begin position="304"/>
        <end position="384"/>
    </location>
</feature>
<evidence type="ECO:0000313" key="13">
    <source>
        <dbReference type="EnsemblMetazoa" id="XP_022656036"/>
    </source>
</evidence>
<keyword evidence="8" id="KW-0378">Hydrolase</keyword>
<keyword evidence="7" id="KW-0255">Endonuclease</keyword>
<feature type="compositionally biased region" description="Polar residues" evidence="11">
    <location>
        <begin position="251"/>
        <end position="276"/>
    </location>
</feature>
<keyword evidence="2" id="KW-0548">Nucleotidyltransferase</keyword>
<evidence type="ECO:0000259" key="12">
    <source>
        <dbReference type="PROSITE" id="PS52020"/>
    </source>
</evidence>
<dbReference type="OrthoDB" id="6433169at2759"/>
<evidence type="ECO:0000256" key="9">
    <source>
        <dbReference type="ARBA" id="ARBA00023124"/>
    </source>
</evidence>
<dbReference type="InterPro" id="IPR049912">
    <property type="entry name" value="CRESS_DNA_REP"/>
</dbReference>
<dbReference type="KEGG" id="vde:111248264"/>
<feature type="compositionally biased region" description="Basic and acidic residues" evidence="11">
    <location>
        <begin position="304"/>
        <end position="321"/>
    </location>
</feature>
<keyword evidence="3" id="KW-0235">DNA replication</keyword>
<evidence type="ECO:0000256" key="11">
    <source>
        <dbReference type="SAM" id="MobiDB-lite"/>
    </source>
</evidence>
<dbReference type="GeneID" id="111248264"/>
<reference evidence="13" key="1">
    <citation type="submission" date="2021-01" db="UniProtKB">
        <authorList>
            <consortium name="EnsemblMetazoa"/>
        </authorList>
    </citation>
    <scope>IDENTIFICATION</scope>
</reference>
<feature type="compositionally biased region" description="Basic residues" evidence="11">
    <location>
        <begin position="322"/>
        <end position="335"/>
    </location>
</feature>
<keyword evidence="10" id="KW-0238">DNA-binding</keyword>
<keyword evidence="5" id="KW-0479">Metal-binding</keyword>
<evidence type="ECO:0000313" key="14">
    <source>
        <dbReference type="Proteomes" id="UP000594260"/>
    </source>
</evidence>
<keyword evidence="14" id="KW-1185">Reference proteome</keyword>
<dbReference type="Pfam" id="PF02407">
    <property type="entry name" value="Viral_Rep"/>
    <property type="match status" value="1"/>
</dbReference>
<dbReference type="RefSeq" id="XP_022656036.1">
    <property type="nucleotide sequence ID" value="XM_022800301.1"/>
</dbReference>
<accession>A0A7M7K1D8</accession>
<dbReference type="Proteomes" id="UP000594260">
    <property type="component" value="Unplaced"/>
</dbReference>
<keyword evidence="4" id="KW-0540">Nuclease</keyword>
<proteinExistence type="predicted"/>
<keyword evidence="6" id="KW-0547">Nucleotide-binding</keyword>
<evidence type="ECO:0000256" key="1">
    <source>
        <dbReference type="ARBA" id="ARBA00022679"/>
    </source>
</evidence>
<evidence type="ECO:0000256" key="4">
    <source>
        <dbReference type="ARBA" id="ARBA00022722"/>
    </source>
</evidence>
<dbReference type="GO" id="GO:0004519">
    <property type="term" value="F:endonuclease activity"/>
    <property type="evidence" value="ECO:0007669"/>
    <property type="project" value="UniProtKB-KW"/>
</dbReference>
<dbReference type="GO" id="GO:0016787">
    <property type="term" value="F:hydrolase activity"/>
    <property type="evidence" value="ECO:0007669"/>
    <property type="project" value="UniProtKB-KW"/>
</dbReference>
<feature type="region of interest" description="Disordered" evidence="11">
    <location>
        <begin position="251"/>
        <end position="284"/>
    </location>
</feature>
<dbReference type="PROSITE" id="PS52020">
    <property type="entry name" value="CRESS_DNA_REP"/>
    <property type="match status" value="1"/>
</dbReference>
<evidence type="ECO:0000256" key="2">
    <source>
        <dbReference type="ARBA" id="ARBA00022695"/>
    </source>
</evidence>
<dbReference type="EnsemblMetazoa" id="XM_022800301">
    <property type="protein sequence ID" value="XP_022656036"/>
    <property type="gene ID" value="LOC111248264"/>
</dbReference>
<dbReference type="AlphaFoldDB" id="A0A7M7K1D8"/>
<evidence type="ECO:0000256" key="10">
    <source>
        <dbReference type="ARBA" id="ARBA00023125"/>
    </source>
</evidence>
<protein>
    <recommendedName>
        <fullName evidence="12">CRESS-DNA virus Rep endonuclease domain-containing protein</fullName>
    </recommendedName>
</protein>
<dbReference type="GO" id="GO:0000166">
    <property type="term" value="F:nucleotide binding"/>
    <property type="evidence" value="ECO:0007669"/>
    <property type="project" value="UniProtKB-KW"/>
</dbReference>
<evidence type="ECO:0000256" key="3">
    <source>
        <dbReference type="ARBA" id="ARBA00022705"/>
    </source>
</evidence>
<feature type="compositionally biased region" description="Basic and acidic residues" evidence="11">
    <location>
        <begin position="471"/>
        <end position="485"/>
    </location>
</feature>
<feature type="domain" description="CRESS-DNA virus Rep endonuclease" evidence="12">
    <location>
        <begin position="5"/>
        <end position="102"/>
    </location>
</feature>
<feature type="region of interest" description="Disordered" evidence="11">
    <location>
        <begin position="441"/>
        <end position="485"/>
    </location>
</feature>